<dbReference type="STRING" id="1238182.C882_1506"/>
<evidence type="ECO:0000313" key="12">
    <source>
        <dbReference type="Proteomes" id="UP000009881"/>
    </source>
</evidence>
<dbReference type="GO" id="GO:0043772">
    <property type="term" value="F:acyl-phosphate glycerol-3-phosphate acyltransferase activity"/>
    <property type="evidence" value="ECO:0007669"/>
    <property type="project" value="UniProtKB-UniRule"/>
</dbReference>
<feature type="transmembrane region" description="Helical" evidence="10">
    <location>
        <begin position="56"/>
        <end position="79"/>
    </location>
</feature>
<reference evidence="11 12" key="1">
    <citation type="journal article" date="2013" name="Genome Announc.">
        <title>Draft Genome Sequence of an Alphaproteobacterium, Caenispirillum salinarum AK4(T), Isolated from a Solar Saltern.</title>
        <authorList>
            <person name="Khatri I."/>
            <person name="Singh A."/>
            <person name="Korpole S."/>
            <person name="Pinnaka A.K."/>
            <person name="Subramanian S."/>
        </authorList>
    </citation>
    <scope>NUCLEOTIDE SEQUENCE [LARGE SCALE GENOMIC DNA]</scope>
    <source>
        <strain evidence="11 12">AK4</strain>
    </source>
</reference>
<evidence type="ECO:0000256" key="2">
    <source>
        <dbReference type="ARBA" id="ARBA00022516"/>
    </source>
</evidence>
<dbReference type="InterPro" id="IPR003811">
    <property type="entry name" value="G3P_acylTferase_PlsY"/>
</dbReference>
<comment type="caution">
    <text evidence="11">The sequence shown here is derived from an EMBL/GenBank/DDBJ whole genome shotgun (WGS) entry which is preliminary data.</text>
</comment>
<feature type="transmembrane region" description="Helical" evidence="10">
    <location>
        <begin position="91"/>
        <end position="111"/>
    </location>
</feature>
<dbReference type="SMART" id="SM01207">
    <property type="entry name" value="G3P_acyltransf"/>
    <property type="match status" value="1"/>
</dbReference>
<dbReference type="HAMAP" id="MF_01043">
    <property type="entry name" value="PlsY"/>
    <property type="match status" value="1"/>
</dbReference>
<keyword evidence="5 10" id="KW-1133">Transmembrane helix</keyword>
<dbReference type="Pfam" id="PF02660">
    <property type="entry name" value="G3P_acyltransf"/>
    <property type="match status" value="1"/>
</dbReference>
<accession>K9H6L2</accession>
<evidence type="ECO:0000256" key="3">
    <source>
        <dbReference type="ARBA" id="ARBA00022679"/>
    </source>
</evidence>
<keyword evidence="6 10" id="KW-0443">Lipid metabolism</keyword>
<keyword evidence="9 10" id="KW-1208">Phospholipid metabolism</keyword>
<dbReference type="UniPathway" id="UPA00085"/>
<keyword evidence="2 10" id="KW-0444">Lipid biosynthesis</keyword>
<keyword evidence="4 10" id="KW-0812">Transmembrane</keyword>
<protein>
    <recommendedName>
        <fullName evidence="10">Glycerol-3-phosphate acyltransferase</fullName>
    </recommendedName>
    <alternativeName>
        <fullName evidence="10">Acyl-PO4 G3P acyltransferase</fullName>
    </alternativeName>
    <alternativeName>
        <fullName evidence="10">Acyl-phosphate--glycerol-3-phosphate acyltransferase</fullName>
    </alternativeName>
    <alternativeName>
        <fullName evidence="10">G3P acyltransferase</fullName>
        <shortName evidence="10">GPAT</shortName>
        <ecNumber evidence="10">2.3.1.275</ecNumber>
    </alternativeName>
    <alternativeName>
        <fullName evidence="10">Lysophosphatidic acid synthase</fullName>
        <shortName evidence="10">LPA synthase</shortName>
    </alternativeName>
</protein>
<evidence type="ECO:0000256" key="4">
    <source>
        <dbReference type="ARBA" id="ARBA00022692"/>
    </source>
</evidence>
<evidence type="ECO:0000256" key="1">
    <source>
        <dbReference type="ARBA" id="ARBA00022475"/>
    </source>
</evidence>
<comment type="function">
    <text evidence="10">Catalyzes the transfer of an acyl group from acyl-phosphate (acyl-PO(4)) to glycerol-3-phosphate (G3P) to form lysophosphatidic acid (LPA). This enzyme utilizes acyl-phosphate as fatty acyl donor, but not acyl-CoA or acyl-ACP.</text>
</comment>
<comment type="similarity">
    <text evidence="10">Belongs to the PlsY family.</text>
</comment>
<dbReference type="EMBL" id="ANHY01000002">
    <property type="protein sequence ID" value="EKV32669.1"/>
    <property type="molecule type" value="Genomic_DNA"/>
</dbReference>
<feature type="transmembrane region" description="Helical" evidence="10">
    <location>
        <begin position="6"/>
        <end position="26"/>
    </location>
</feature>
<comment type="subunit">
    <text evidence="10">Probably interacts with PlsX.</text>
</comment>
<keyword evidence="7 10" id="KW-0472">Membrane</keyword>
<feature type="transmembrane region" description="Helical" evidence="10">
    <location>
        <begin position="123"/>
        <end position="142"/>
    </location>
</feature>
<feature type="transmembrane region" description="Helical" evidence="10">
    <location>
        <begin position="162"/>
        <end position="185"/>
    </location>
</feature>
<comment type="subcellular location">
    <subcellularLocation>
        <location evidence="10">Cell membrane</location>
        <topology evidence="10">Multi-pass membrane protein</topology>
    </subcellularLocation>
</comment>
<evidence type="ECO:0000256" key="7">
    <source>
        <dbReference type="ARBA" id="ARBA00023136"/>
    </source>
</evidence>
<dbReference type="PANTHER" id="PTHR30309">
    <property type="entry name" value="INNER MEMBRANE PROTEIN YGIH"/>
    <property type="match status" value="1"/>
</dbReference>
<dbReference type="PATRIC" id="fig|1238182.3.peg.44"/>
<dbReference type="AlphaFoldDB" id="K9H6L2"/>
<evidence type="ECO:0000256" key="8">
    <source>
        <dbReference type="ARBA" id="ARBA00023209"/>
    </source>
</evidence>
<keyword evidence="8 10" id="KW-0594">Phospholipid biosynthesis</keyword>
<keyword evidence="11" id="KW-0012">Acyltransferase</keyword>
<keyword evidence="1 10" id="KW-1003">Cell membrane</keyword>
<organism evidence="11 12">
    <name type="scientific">Caenispirillum salinarum AK4</name>
    <dbReference type="NCBI Taxonomy" id="1238182"/>
    <lineage>
        <taxon>Bacteria</taxon>
        <taxon>Pseudomonadati</taxon>
        <taxon>Pseudomonadota</taxon>
        <taxon>Alphaproteobacteria</taxon>
        <taxon>Rhodospirillales</taxon>
        <taxon>Novispirillaceae</taxon>
        <taxon>Caenispirillum</taxon>
    </lineage>
</organism>
<keyword evidence="3 10" id="KW-0808">Transferase</keyword>
<name>K9H6L2_9PROT</name>
<evidence type="ECO:0000313" key="11">
    <source>
        <dbReference type="EMBL" id="EKV32669.1"/>
    </source>
</evidence>
<keyword evidence="12" id="KW-1185">Reference proteome</keyword>
<comment type="catalytic activity">
    <reaction evidence="10">
        <text>an acyl phosphate + sn-glycerol 3-phosphate = a 1-acyl-sn-glycero-3-phosphate + phosphate</text>
        <dbReference type="Rhea" id="RHEA:34075"/>
        <dbReference type="ChEBI" id="CHEBI:43474"/>
        <dbReference type="ChEBI" id="CHEBI:57597"/>
        <dbReference type="ChEBI" id="CHEBI:57970"/>
        <dbReference type="ChEBI" id="CHEBI:59918"/>
        <dbReference type="EC" id="2.3.1.275"/>
    </reaction>
</comment>
<evidence type="ECO:0000256" key="6">
    <source>
        <dbReference type="ARBA" id="ARBA00023098"/>
    </source>
</evidence>
<proteinExistence type="inferred from homology"/>
<dbReference type="eggNOG" id="COG0344">
    <property type="taxonomic scope" value="Bacteria"/>
</dbReference>
<gene>
    <name evidence="10" type="primary">plsY</name>
    <name evidence="11" type="ORF">C882_1506</name>
</gene>
<dbReference type="PANTHER" id="PTHR30309:SF0">
    <property type="entry name" value="GLYCEROL-3-PHOSPHATE ACYLTRANSFERASE-RELATED"/>
    <property type="match status" value="1"/>
</dbReference>
<comment type="pathway">
    <text evidence="10">Lipid metabolism; phospholipid metabolism.</text>
</comment>
<dbReference type="GO" id="GO:0008654">
    <property type="term" value="P:phospholipid biosynthetic process"/>
    <property type="evidence" value="ECO:0007669"/>
    <property type="project" value="UniProtKB-UniRule"/>
</dbReference>
<dbReference type="EC" id="2.3.1.275" evidence="10"/>
<sequence>MTPELLLIAAGVAGYLLGSIPFGLVITRMLGLGDIRAIGSGNIGATNVLRTGNKGAALATLILDSGKGAIAALIARYVLAATMSHDLGVEAGIIAGACAVLGHNFPVWLGFKGGKGVATTLGTLLATAPYVGLAACGIWLLTAVVTRYSSLAALVSLTAAPVLAWFLATPAHAAAFALLAALAWIRHRENLRRLLNGSESRIGDKKKKA</sequence>
<dbReference type="GO" id="GO:0005886">
    <property type="term" value="C:plasma membrane"/>
    <property type="evidence" value="ECO:0007669"/>
    <property type="project" value="UniProtKB-SubCell"/>
</dbReference>
<dbReference type="Proteomes" id="UP000009881">
    <property type="component" value="Unassembled WGS sequence"/>
</dbReference>
<evidence type="ECO:0000256" key="10">
    <source>
        <dbReference type="HAMAP-Rule" id="MF_01043"/>
    </source>
</evidence>
<evidence type="ECO:0000256" key="5">
    <source>
        <dbReference type="ARBA" id="ARBA00022989"/>
    </source>
</evidence>
<evidence type="ECO:0000256" key="9">
    <source>
        <dbReference type="ARBA" id="ARBA00023264"/>
    </source>
</evidence>
<dbReference type="NCBIfam" id="TIGR00023">
    <property type="entry name" value="glycerol-3-phosphate 1-O-acyltransferase PlsY"/>
    <property type="match status" value="1"/>
</dbReference>